<sequence length="162" mass="17944">MNTREVDLIDLGSFNHRRRFSSLGVKKDPLERATRTYNPQESGDVPREEYMVARSSSLSYGLNSDSPDRRTAGRRGPRYVKPYTSLHGTLAPRTKHREQGVGHPNTVYSNDGGRPPLRSTPAGAHLSARQQKTENATLATPSESARAEICVVHICLVGFVGW</sequence>
<evidence type="ECO:0000256" key="1">
    <source>
        <dbReference type="SAM" id="MobiDB-lite"/>
    </source>
</evidence>
<accession>A0A165THZ7</accession>
<evidence type="ECO:0000313" key="3">
    <source>
        <dbReference type="Proteomes" id="UP000076761"/>
    </source>
</evidence>
<protein>
    <submittedName>
        <fullName evidence="2">Uncharacterized protein</fullName>
    </submittedName>
</protein>
<dbReference type="AlphaFoldDB" id="A0A165THZ7"/>
<dbReference type="Proteomes" id="UP000076761">
    <property type="component" value="Unassembled WGS sequence"/>
</dbReference>
<name>A0A165THZ7_9AGAM</name>
<feature type="region of interest" description="Disordered" evidence="1">
    <location>
        <begin position="57"/>
        <end position="142"/>
    </location>
</feature>
<feature type="compositionally biased region" description="Polar residues" evidence="1">
    <location>
        <begin position="128"/>
        <end position="142"/>
    </location>
</feature>
<reference evidence="2 3" key="1">
    <citation type="journal article" date="2016" name="Mol. Biol. Evol.">
        <title>Comparative Genomics of Early-Diverging Mushroom-Forming Fungi Provides Insights into the Origins of Lignocellulose Decay Capabilities.</title>
        <authorList>
            <person name="Nagy L.G."/>
            <person name="Riley R."/>
            <person name="Tritt A."/>
            <person name="Adam C."/>
            <person name="Daum C."/>
            <person name="Floudas D."/>
            <person name="Sun H."/>
            <person name="Yadav J.S."/>
            <person name="Pangilinan J."/>
            <person name="Larsson K.H."/>
            <person name="Matsuura K."/>
            <person name="Barry K."/>
            <person name="Labutti K."/>
            <person name="Kuo R."/>
            <person name="Ohm R.A."/>
            <person name="Bhattacharya S.S."/>
            <person name="Shirouzu T."/>
            <person name="Yoshinaga Y."/>
            <person name="Martin F.M."/>
            <person name="Grigoriev I.V."/>
            <person name="Hibbett D.S."/>
        </authorList>
    </citation>
    <scope>NUCLEOTIDE SEQUENCE [LARGE SCALE GENOMIC DNA]</scope>
    <source>
        <strain evidence="2 3">HHB14362 ss-1</strain>
    </source>
</reference>
<gene>
    <name evidence="2" type="ORF">NEOLEDRAFT_1146992</name>
</gene>
<dbReference type="InParanoid" id="A0A165THZ7"/>
<evidence type="ECO:0000313" key="2">
    <source>
        <dbReference type="EMBL" id="KZT26694.1"/>
    </source>
</evidence>
<keyword evidence="3" id="KW-1185">Reference proteome</keyword>
<dbReference type="EMBL" id="KV425565">
    <property type="protein sequence ID" value="KZT26694.1"/>
    <property type="molecule type" value="Genomic_DNA"/>
</dbReference>
<proteinExistence type="predicted"/>
<organism evidence="2 3">
    <name type="scientific">Neolentinus lepideus HHB14362 ss-1</name>
    <dbReference type="NCBI Taxonomy" id="1314782"/>
    <lineage>
        <taxon>Eukaryota</taxon>
        <taxon>Fungi</taxon>
        <taxon>Dikarya</taxon>
        <taxon>Basidiomycota</taxon>
        <taxon>Agaricomycotina</taxon>
        <taxon>Agaricomycetes</taxon>
        <taxon>Gloeophyllales</taxon>
        <taxon>Gloeophyllaceae</taxon>
        <taxon>Neolentinus</taxon>
    </lineage>
</organism>